<dbReference type="PROSITE" id="PS51819">
    <property type="entry name" value="VOC"/>
    <property type="match status" value="1"/>
</dbReference>
<protein>
    <recommendedName>
        <fullName evidence="2">VOC domain-containing protein</fullName>
    </recommendedName>
</protein>
<dbReference type="CDD" id="cd06587">
    <property type="entry name" value="VOC"/>
    <property type="match status" value="1"/>
</dbReference>
<dbReference type="GO" id="GO:0004493">
    <property type="term" value="F:methylmalonyl-CoA epimerase activity"/>
    <property type="evidence" value="ECO:0007669"/>
    <property type="project" value="TreeGrafter"/>
</dbReference>
<gene>
    <name evidence="3" type="ORF">AWH69_03440</name>
</gene>
<accession>A0A176QGP0</accession>
<dbReference type="Proteomes" id="UP000076976">
    <property type="component" value="Unassembled WGS sequence"/>
</dbReference>
<dbReference type="GO" id="GO:0046491">
    <property type="term" value="P:L-methylmalonyl-CoA metabolic process"/>
    <property type="evidence" value="ECO:0007669"/>
    <property type="project" value="TreeGrafter"/>
</dbReference>
<dbReference type="PANTHER" id="PTHR43048:SF3">
    <property type="entry name" value="METHYLMALONYL-COA EPIMERASE, MITOCHONDRIAL"/>
    <property type="match status" value="1"/>
</dbReference>
<dbReference type="InterPro" id="IPR029068">
    <property type="entry name" value="Glyas_Bleomycin-R_OHBP_Dase"/>
</dbReference>
<evidence type="ECO:0000259" key="2">
    <source>
        <dbReference type="PROSITE" id="PS51819"/>
    </source>
</evidence>
<evidence type="ECO:0000313" key="3">
    <source>
        <dbReference type="EMBL" id="OAB88840.1"/>
    </source>
</evidence>
<feature type="domain" description="VOC" evidence="2">
    <location>
        <begin position="116"/>
        <end position="238"/>
    </location>
</feature>
<dbReference type="InterPro" id="IPR051785">
    <property type="entry name" value="MMCE/EMCE_epimerase"/>
</dbReference>
<name>A0A176QGP0_9MICO</name>
<evidence type="ECO:0000256" key="1">
    <source>
        <dbReference type="ARBA" id="ARBA00022723"/>
    </source>
</evidence>
<dbReference type="PANTHER" id="PTHR43048">
    <property type="entry name" value="METHYLMALONYL-COA EPIMERASE"/>
    <property type="match status" value="1"/>
</dbReference>
<dbReference type="SUPFAM" id="SSF54593">
    <property type="entry name" value="Glyoxalase/Bleomycin resistance protein/Dihydroxybiphenyl dioxygenase"/>
    <property type="match status" value="1"/>
</dbReference>
<reference evidence="3 4" key="1">
    <citation type="submission" date="2016-01" db="EMBL/GenBank/DDBJ databases">
        <title>Janibacter melonis strain CD11_4 genome sequencing and assembly.</title>
        <authorList>
            <person name="Nair G.R."/>
            <person name="Kaur G."/>
            <person name="Chander A.M."/>
            <person name="Mayilraj S."/>
        </authorList>
    </citation>
    <scope>NUCLEOTIDE SEQUENCE [LARGE SCALE GENOMIC DNA]</scope>
    <source>
        <strain evidence="3 4">CD11-4</strain>
    </source>
</reference>
<evidence type="ECO:0000313" key="4">
    <source>
        <dbReference type="Proteomes" id="UP000076976"/>
    </source>
</evidence>
<dbReference type="RefSeq" id="WP_068271454.1">
    <property type="nucleotide sequence ID" value="NZ_LQZG01000001.1"/>
</dbReference>
<dbReference type="Pfam" id="PF13669">
    <property type="entry name" value="Glyoxalase_4"/>
    <property type="match status" value="1"/>
</dbReference>
<dbReference type="AlphaFoldDB" id="A0A176QGP0"/>
<organism evidence="3 4">
    <name type="scientific">Janibacter melonis</name>
    <dbReference type="NCBI Taxonomy" id="262209"/>
    <lineage>
        <taxon>Bacteria</taxon>
        <taxon>Bacillati</taxon>
        <taxon>Actinomycetota</taxon>
        <taxon>Actinomycetes</taxon>
        <taxon>Micrococcales</taxon>
        <taxon>Intrasporangiaceae</taxon>
        <taxon>Janibacter</taxon>
    </lineage>
</organism>
<keyword evidence="1" id="KW-0479">Metal-binding</keyword>
<sequence>MSDTQRAQEVVGISGVSIASEDVDATREAWCRFAGIEHSPALVVGGVAVGVGPTVGGPEGLAAVTLAATDVSETLTLIGRRGLPVDGGVVDVAGTSWRVAGTTGQVDLDPHGGIEGVDHVVVSSTDPDRAAALYGARLGLELRLDRTMPEHRMRGLFFRAGDSVVEVVTRLDGEGDGGEGGADRLSGIAWRTPDVAAVRERLLSAEVDVSEVRPGRKQGTLVATVRDPDLRVPTLIVGPA</sequence>
<dbReference type="STRING" id="262209.AWH69_03440"/>
<dbReference type="EMBL" id="LQZG01000001">
    <property type="protein sequence ID" value="OAB88840.1"/>
    <property type="molecule type" value="Genomic_DNA"/>
</dbReference>
<dbReference type="GO" id="GO:0046872">
    <property type="term" value="F:metal ion binding"/>
    <property type="evidence" value="ECO:0007669"/>
    <property type="project" value="UniProtKB-KW"/>
</dbReference>
<keyword evidence="4" id="KW-1185">Reference proteome</keyword>
<proteinExistence type="predicted"/>
<dbReference type="Gene3D" id="3.10.180.10">
    <property type="entry name" value="2,3-Dihydroxybiphenyl 1,2-Dioxygenase, domain 1"/>
    <property type="match status" value="1"/>
</dbReference>
<comment type="caution">
    <text evidence="3">The sequence shown here is derived from an EMBL/GenBank/DDBJ whole genome shotgun (WGS) entry which is preliminary data.</text>
</comment>
<dbReference type="InterPro" id="IPR037523">
    <property type="entry name" value="VOC_core"/>
</dbReference>